<keyword evidence="4" id="KW-1185">Reference proteome</keyword>
<feature type="region of interest" description="Disordered" evidence="1">
    <location>
        <begin position="147"/>
        <end position="167"/>
    </location>
</feature>
<gene>
    <name evidence="3" type="ORF">C1I98_00920</name>
</gene>
<organism evidence="3 4">
    <name type="scientific">Spongiactinospora gelatinilytica</name>
    <dbReference type="NCBI Taxonomy" id="2666298"/>
    <lineage>
        <taxon>Bacteria</taxon>
        <taxon>Bacillati</taxon>
        <taxon>Actinomycetota</taxon>
        <taxon>Actinomycetes</taxon>
        <taxon>Streptosporangiales</taxon>
        <taxon>Streptosporangiaceae</taxon>
        <taxon>Spongiactinospora</taxon>
    </lineage>
</organism>
<feature type="compositionally biased region" description="Basic and acidic residues" evidence="1">
    <location>
        <begin position="154"/>
        <end position="167"/>
    </location>
</feature>
<reference evidence="3 4" key="1">
    <citation type="submission" date="2018-01" db="EMBL/GenBank/DDBJ databases">
        <title>Draft genome sequence of Sphaerisporangium sp. 7K107.</title>
        <authorList>
            <person name="Sahin N."/>
            <person name="Saygin H."/>
            <person name="Ay H."/>
        </authorList>
    </citation>
    <scope>NUCLEOTIDE SEQUENCE [LARGE SCALE GENOMIC DNA]</scope>
    <source>
        <strain evidence="3 4">7K107</strain>
    </source>
</reference>
<protein>
    <submittedName>
        <fullName evidence="3">MerR family transcriptional regulator</fullName>
    </submittedName>
</protein>
<dbReference type="InterPro" id="IPR000551">
    <property type="entry name" value="MerR-type_HTH_dom"/>
</dbReference>
<sequence length="213" mass="24449">MYGTIPAAADRADRTDLAPSTLRWWESQQVLPKPPRVNGRRVYTETELRRIGLAYLCCVTGSMPLVQAAVVTSGKYRNQQWRSTVQQHADLLEEQIRMLQNTHGYLLHLLRCPDDDIISECPDLDQELADHTPCGRVLTHSLVDAAQSIQRGRTPREKRDEKRAPRDETVSVLSRCAVCATPITQPTQGRHRKYCSRACQQRRHRQNKRQRKA</sequence>
<feature type="domain" description="HTH merR-type" evidence="2">
    <location>
        <begin position="12"/>
        <end position="52"/>
    </location>
</feature>
<evidence type="ECO:0000313" key="4">
    <source>
        <dbReference type="Proteomes" id="UP000248544"/>
    </source>
</evidence>
<evidence type="ECO:0000313" key="3">
    <source>
        <dbReference type="EMBL" id="PZG56640.1"/>
    </source>
</evidence>
<dbReference type="Proteomes" id="UP000248544">
    <property type="component" value="Unassembled WGS sequence"/>
</dbReference>
<name>A0A2W2I125_9ACTN</name>
<comment type="caution">
    <text evidence="3">The sequence shown here is derived from an EMBL/GenBank/DDBJ whole genome shotgun (WGS) entry which is preliminary data.</text>
</comment>
<dbReference type="GO" id="GO:0006355">
    <property type="term" value="P:regulation of DNA-templated transcription"/>
    <property type="evidence" value="ECO:0007669"/>
    <property type="project" value="InterPro"/>
</dbReference>
<dbReference type="Pfam" id="PF13411">
    <property type="entry name" value="MerR_1"/>
    <property type="match status" value="1"/>
</dbReference>
<evidence type="ECO:0000259" key="2">
    <source>
        <dbReference type="Pfam" id="PF13411"/>
    </source>
</evidence>
<dbReference type="SUPFAM" id="SSF46955">
    <property type="entry name" value="Putative DNA-binding domain"/>
    <property type="match status" value="1"/>
</dbReference>
<accession>A0A2W2I125</accession>
<evidence type="ECO:0000256" key="1">
    <source>
        <dbReference type="SAM" id="MobiDB-lite"/>
    </source>
</evidence>
<dbReference type="Gene3D" id="1.10.1660.10">
    <property type="match status" value="1"/>
</dbReference>
<dbReference type="InterPro" id="IPR009061">
    <property type="entry name" value="DNA-bd_dom_put_sf"/>
</dbReference>
<proteinExistence type="predicted"/>
<dbReference type="EMBL" id="POUA01000004">
    <property type="protein sequence ID" value="PZG56640.1"/>
    <property type="molecule type" value="Genomic_DNA"/>
</dbReference>
<dbReference type="AlphaFoldDB" id="A0A2W2I125"/>
<dbReference type="GO" id="GO:0003677">
    <property type="term" value="F:DNA binding"/>
    <property type="evidence" value="ECO:0007669"/>
    <property type="project" value="InterPro"/>
</dbReference>